<reference evidence="6 7" key="1">
    <citation type="journal article" date="2024" name="Front Chem Biol">
        <title>Unveiling the potential of Daldinia eschscholtzii MFLUCC 19-0629 through bioactivity and bioinformatics studies for enhanced sustainable agriculture production.</title>
        <authorList>
            <person name="Brooks S."/>
            <person name="Weaver J.A."/>
            <person name="Klomchit A."/>
            <person name="Alharthi S.A."/>
            <person name="Onlamun T."/>
            <person name="Nurani R."/>
            <person name="Vong T.K."/>
            <person name="Alberti F."/>
            <person name="Greco C."/>
        </authorList>
    </citation>
    <scope>NUCLEOTIDE SEQUENCE [LARGE SCALE GENOMIC DNA]</scope>
    <source>
        <strain evidence="6">MFLUCC 19-0629</strain>
    </source>
</reference>
<evidence type="ECO:0000256" key="3">
    <source>
        <dbReference type="PROSITE-ProRule" id="PRU00176"/>
    </source>
</evidence>
<proteinExistence type="predicted"/>
<dbReference type="PROSITE" id="PS50102">
    <property type="entry name" value="RRM"/>
    <property type="match status" value="2"/>
</dbReference>
<organism evidence="6 7">
    <name type="scientific">Daldinia eschscholtzii</name>
    <dbReference type="NCBI Taxonomy" id="292717"/>
    <lineage>
        <taxon>Eukaryota</taxon>
        <taxon>Fungi</taxon>
        <taxon>Dikarya</taxon>
        <taxon>Ascomycota</taxon>
        <taxon>Pezizomycotina</taxon>
        <taxon>Sordariomycetes</taxon>
        <taxon>Xylariomycetidae</taxon>
        <taxon>Xylariales</taxon>
        <taxon>Hypoxylaceae</taxon>
        <taxon>Daldinia</taxon>
    </lineage>
</organism>
<evidence type="ECO:0000256" key="1">
    <source>
        <dbReference type="ARBA" id="ARBA00022737"/>
    </source>
</evidence>
<sequence>MHHENGAPARVNTPEEPNSGVHPATQATGAHDCATTHGPQSHTIVDTNMNAILHQFSGLGINGLPPIPGMIPMATPDGRIVHVAANYPSHAVSAPGVQASGIPTFGYPSTQPEAYPGPYGGPYYAHGGFQHHPMLALSPYTPARTNNAREPTDTSSRDVPGLDIRRSSYSTNESTPATPFLGSMTSRDQGARVTVFDRSTYTTPSPHQIVAAEAPQEPKSPLLDRDPKIPFAVPAVFTPPENMKTLEQSLVNPIPGNRNVYIRGLHPTTDDALLLKYAERFGPVETSKAIIDSNTGACKGFGFAKFVDVRHSENCIRGFYRRGYEVGFARESFNSRLRAEGDESSTNLYLSNLPKNYTETEINLIFEGYTILSSKVLRDSLGNSRGVGFARFESREICDEIINEFTGKLISRERLPLQIRYADTPAQKELKRVTAKRRQYRTNEYNVSAYGTTLVGMSPARVLYRNNNAYVSGGAPQDCPGGFGPGPGDGVEIRVESPLVAHGSSQSSPVKQEKE</sequence>
<dbReference type="SUPFAM" id="SSF54928">
    <property type="entry name" value="RNA-binding domain, RBD"/>
    <property type="match status" value="2"/>
</dbReference>
<evidence type="ECO:0000313" key="7">
    <source>
        <dbReference type="Proteomes" id="UP001369815"/>
    </source>
</evidence>
<dbReference type="InterPro" id="IPR035979">
    <property type="entry name" value="RBD_domain_sf"/>
</dbReference>
<dbReference type="Pfam" id="PF00076">
    <property type="entry name" value="RRM_1"/>
    <property type="match status" value="2"/>
</dbReference>
<dbReference type="Gene3D" id="3.30.70.330">
    <property type="match status" value="2"/>
</dbReference>
<keyword evidence="2 3" id="KW-0694">RNA-binding</keyword>
<dbReference type="GO" id="GO:0003723">
    <property type="term" value="F:RNA binding"/>
    <property type="evidence" value="ECO:0007669"/>
    <property type="project" value="UniProtKB-UniRule"/>
</dbReference>
<dbReference type="EMBL" id="JBANMG010000001">
    <property type="protein sequence ID" value="KAK6957723.1"/>
    <property type="molecule type" value="Genomic_DNA"/>
</dbReference>
<keyword evidence="7" id="KW-1185">Reference proteome</keyword>
<dbReference type="InterPro" id="IPR000504">
    <property type="entry name" value="RRM_dom"/>
</dbReference>
<keyword evidence="1" id="KW-0677">Repeat</keyword>
<name>A0AAX6MZ66_9PEZI</name>
<feature type="region of interest" description="Disordered" evidence="4">
    <location>
        <begin position="480"/>
        <end position="515"/>
    </location>
</feature>
<evidence type="ECO:0000256" key="2">
    <source>
        <dbReference type="ARBA" id="ARBA00022884"/>
    </source>
</evidence>
<evidence type="ECO:0000259" key="5">
    <source>
        <dbReference type="PROSITE" id="PS50102"/>
    </source>
</evidence>
<comment type="caution">
    <text evidence="6">The sequence shown here is derived from an EMBL/GenBank/DDBJ whole genome shotgun (WGS) entry which is preliminary data.</text>
</comment>
<feature type="domain" description="RRM" evidence="5">
    <location>
        <begin position="258"/>
        <end position="344"/>
    </location>
</feature>
<dbReference type="PANTHER" id="PTHR24012">
    <property type="entry name" value="RNA BINDING PROTEIN"/>
    <property type="match status" value="1"/>
</dbReference>
<dbReference type="SMART" id="SM00360">
    <property type="entry name" value="RRM"/>
    <property type="match status" value="2"/>
</dbReference>
<feature type="domain" description="RRM" evidence="5">
    <location>
        <begin position="346"/>
        <end position="424"/>
    </location>
</feature>
<evidence type="ECO:0000313" key="6">
    <source>
        <dbReference type="EMBL" id="KAK6957723.1"/>
    </source>
</evidence>
<dbReference type="FunFam" id="3.30.70.330:FF:000468">
    <property type="entry name" value="Related to single-stranded DNA-binding protein MSSP-1"/>
    <property type="match status" value="1"/>
</dbReference>
<feature type="compositionally biased region" description="Polar residues" evidence="4">
    <location>
        <begin position="503"/>
        <end position="515"/>
    </location>
</feature>
<accession>A0AAX6MZ66</accession>
<dbReference type="AlphaFoldDB" id="A0AAX6MZ66"/>
<feature type="region of interest" description="Disordered" evidence="4">
    <location>
        <begin position="143"/>
        <end position="185"/>
    </location>
</feature>
<gene>
    <name evidence="6" type="ORF">Daesc_000511</name>
</gene>
<feature type="compositionally biased region" description="Polar residues" evidence="4">
    <location>
        <begin position="167"/>
        <end position="185"/>
    </location>
</feature>
<protein>
    <recommendedName>
        <fullName evidence="5">RRM domain-containing protein</fullName>
    </recommendedName>
</protein>
<feature type="region of interest" description="Disordered" evidence="4">
    <location>
        <begin position="1"/>
        <end position="41"/>
    </location>
</feature>
<evidence type="ECO:0000256" key="4">
    <source>
        <dbReference type="SAM" id="MobiDB-lite"/>
    </source>
</evidence>
<dbReference type="InterPro" id="IPR012677">
    <property type="entry name" value="Nucleotide-bd_a/b_plait_sf"/>
</dbReference>
<dbReference type="Proteomes" id="UP001369815">
    <property type="component" value="Unassembled WGS sequence"/>
</dbReference>